<accession>A0ABY7WN04</accession>
<feature type="region of interest" description="Disordered" evidence="10">
    <location>
        <begin position="1211"/>
        <end position="1233"/>
    </location>
</feature>
<feature type="domain" description="PD-(D/E)XK endonuclease-like" evidence="11">
    <location>
        <begin position="830"/>
        <end position="1163"/>
    </location>
</feature>
<dbReference type="InterPro" id="IPR038726">
    <property type="entry name" value="PDDEXK_AddAB-type"/>
</dbReference>
<evidence type="ECO:0000256" key="4">
    <source>
        <dbReference type="ARBA" id="ARBA00022801"/>
    </source>
</evidence>
<dbReference type="InterPro" id="IPR027417">
    <property type="entry name" value="P-loop_NTPase"/>
</dbReference>
<sequence>MALHFITGTATTDHDLALAQRMNQLLQADSQAQILEIVPNHIKFDSEVDVLKTLRDMHPQASDLYTQNRVQIMSFSRLAWFYLKNEPIFQKPRLSPDAMSMRLAKIMAGSSSQLHLFASQVGNPGFAARLQQQISELQMGRVTATDLDAAIGQLTSSSNASRYVPKLRDLAIIMKQFDQETQATVTQPELLAALADKLDAMDLSHLHVFIAHFNALAAQELNIVGLLMQKAASVTVALVTDTLAQSDTKSAGQLGQIPDLYQPAKQMAAKLVNLAQENHVTRDAAQPAPERQMSITMHNVERYFQLSTKHDNAESQPNSYRLDQSATKPAMTQLTLAEANTPYTELRHVAREILKGIHDGNRYSDYLVLARRLKPYETIVDAVFKEFGLPYFIDHERQMTQHPLIVFIDSLFGIAAQNYDYQNIFSLLRTELLVPEGMSASEFRRAVDVTENYVLASGVRGSMWTKDEPWAFYTLQSDDDLREQADADDEKTTQINLIKDIVAHTVAPVINQLQAKEQTGQQLATTLYSFITTARVRDHLQAWRDDAENAGDLAESQASEQAWQQFCDLLDDFVTAWGEETITSDQFLTMLDAGFASANYTQIPATLDQVQVSETGLARRGSVKHVFLIGATAQALPEAPSDNELLNQNDRSALEKVLPEGCFLPSTGTDSALGEPFLNYLALMTASDQLTVSYPQRTGDGDGNASPYFTGLLAVSRLSKDATHADRLAVWNDADSTLNADSEEPTALMPVSEWAGSPRSTLSDLIAIRSKLRDLKQKPEEDLNNVADTLHHTNLDALTTKLLSSLTYDNGSGFLHKEITHELYGDHLSVTVSRLATFYKNPFEYFLRFGLQLQPRREFTLTPADAGILFHAVMEQLLKGEYDPEKQETIKQLGDLSDAELNDLINRLVGQELKDPNFAILTSSARMQYITQLLLKTIRRTGWAVRNEQRDSQFRGRASEVSFGMGNDSPLAAIKLPTGNGRYVSVRGRIDRVDELTEGNQTAFMVVDYKSSEHTFDPSEAYYGRDMQMLTYIEAMLTNAAAGTELIPVAGMFMHLQNPTLDYQPLSDDGQVKQQLLTDLTLQQMKMHGIIVQGPFVKQLDMKMDNKNPSKYFSTKINGDGKVIATGSKVTPEQMQQFLANNDALIRRAAAKIQDGVIDLSPSRYDRKSDVITKSDFASVMQFDPFLAGNTYRPLQKLKLKEVLANLAAGIPPYTDKDDDDKKKQTNKEADNA</sequence>
<keyword evidence="14" id="KW-1185">Reference proteome</keyword>
<evidence type="ECO:0000256" key="5">
    <source>
        <dbReference type="ARBA" id="ARBA00022806"/>
    </source>
</evidence>
<dbReference type="Pfam" id="PF12705">
    <property type="entry name" value="PDDEXK_1"/>
    <property type="match status" value="1"/>
</dbReference>
<evidence type="ECO:0000256" key="7">
    <source>
        <dbReference type="ARBA" id="ARBA00022840"/>
    </source>
</evidence>
<evidence type="ECO:0000256" key="9">
    <source>
        <dbReference type="ARBA" id="ARBA00023204"/>
    </source>
</evidence>
<dbReference type="GO" id="GO:0008854">
    <property type="term" value="F:exodeoxyribonuclease V activity"/>
    <property type="evidence" value="ECO:0007669"/>
    <property type="project" value="UniProtKB-EC"/>
</dbReference>
<evidence type="ECO:0000256" key="10">
    <source>
        <dbReference type="SAM" id="MobiDB-lite"/>
    </source>
</evidence>
<organism evidence="13 14">
    <name type="scientific">Lacticaseibacillus pabuli</name>
    <dbReference type="NCBI Taxonomy" id="3025672"/>
    <lineage>
        <taxon>Bacteria</taxon>
        <taxon>Bacillati</taxon>
        <taxon>Bacillota</taxon>
        <taxon>Bacilli</taxon>
        <taxon>Lactobacillales</taxon>
        <taxon>Lactobacillaceae</taxon>
        <taxon>Lacticaseibacillus</taxon>
    </lineage>
</organism>
<evidence type="ECO:0000259" key="12">
    <source>
        <dbReference type="Pfam" id="PF21445"/>
    </source>
</evidence>
<dbReference type="SUPFAM" id="SSF52980">
    <property type="entry name" value="Restriction endonuclease-like"/>
    <property type="match status" value="1"/>
</dbReference>
<evidence type="ECO:0000313" key="13">
    <source>
        <dbReference type="EMBL" id="WDF81511.1"/>
    </source>
</evidence>
<dbReference type="PANTHER" id="PTHR30591">
    <property type="entry name" value="RECBCD ENZYME SUBUNIT RECC"/>
    <property type="match status" value="1"/>
</dbReference>
<dbReference type="InterPro" id="IPR049035">
    <property type="entry name" value="ADDB_N"/>
</dbReference>
<feature type="domain" description="ATP-dependent helicase/deoxyribonuclease subunit B N-terminal" evidence="12">
    <location>
        <begin position="5"/>
        <end position="285"/>
    </location>
</feature>
<dbReference type="InterPro" id="IPR011604">
    <property type="entry name" value="PDDEXK-like_dom_sf"/>
</dbReference>
<protein>
    <submittedName>
        <fullName evidence="13">Exodeoxyribonuclease V subunit gamma</fullName>
        <ecNumber evidence="13">3.1.11.5</ecNumber>
    </submittedName>
</protein>
<keyword evidence="5" id="KW-0347">Helicase</keyword>
<keyword evidence="8" id="KW-0238">DNA-binding</keyword>
<proteinExistence type="predicted"/>
<evidence type="ECO:0000256" key="3">
    <source>
        <dbReference type="ARBA" id="ARBA00022763"/>
    </source>
</evidence>
<name>A0ABY7WN04_9LACO</name>
<dbReference type="PANTHER" id="PTHR30591:SF1">
    <property type="entry name" value="RECBCD ENZYME SUBUNIT RECC"/>
    <property type="match status" value="1"/>
</dbReference>
<keyword evidence="7" id="KW-0067">ATP-binding</keyword>
<dbReference type="Gene3D" id="3.90.320.10">
    <property type="match status" value="1"/>
</dbReference>
<evidence type="ECO:0000256" key="2">
    <source>
        <dbReference type="ARBA" id="ARBA00022741"/>
    </source>
</evidence>
<keyword evidence="1" id="KW-0540">Nuclease</keyword>
<keyword evidence="6" id="KW-0269">Exonuclease</keyword>
<reference evidence="13 14" key="1">
    <citation type="submission" date="2023-02" db="EMBL/GenBank/DDBJ databases">
        <title>Genome sequence of Lacticaseibacillus sp. KACC 23028.</title>
        <authorList>
            <person name="Kim S."/>
            <person name="Heo J."/>
            <person name="Kwon S.-W."/>
        </authorList>
    </citation>
    <scope>NUCLEOTIDE SEQUENCE [LARGE SCALE GENOMIC DNA]</scope>
    <source>
        <strain evidence="13 14">KACC 23028</strain>
    </source>
</reference>
<dbReference type="RefSeq" id="WP_274258337.1">
    <property type="nucleotide sequence ID" value="NZ_CP117884.1"/>
</dbReference>
<keyword evidence="2" id="KW-0547">Nucleotide-binding</keyword>
<evidence type="ECO:0000259" key="11">
    <source>
        <dbReference type="Pfam" id="PF12705"/>
    </source>
</evidence>
<dbReference type="SUPFAM" id="SSF52540">
    <property type="entry name" value="P-loop containing nucleoside triphosphate hydrolases"/>
    <property type="match status" value="1"/>
</dbReference>
<evidence type="ECO:0000256" key="8">
    <source>
        <dbReference type="ARBA" id="ARBA00023125"/>
    </source>
</evidence>
<keyword evidence="3" id="KW-0227">DNA damage</keyword>
<keyword evidence="9" id="KW-0234">DNA repair</keyword>
<keyword evidence="4 13" id="KW-0378">Hydrolase</keyword>
<evidence type="ECO:0000256" key="1">
    <source>
        <dbReference type="ARBA" id="ARBA00022722"/>
    </source>
</evidence>
<dbReference type="Pfam" id="PF21445">
    <property type="entry name" value="ADDB_N"/>
    <property type="match status" value="1"/>
</dbReference>
<gene>
    <name evidence="13" type="ORF">PQ472_06105</name>
</gene>
<dbReference type="EMBL" id="CP117884">
    <property type="protein sequence ID" value="WDF81511.1"/>
    <property type="molecule type" value="Genomic_DNA"/>
</dbReference>
<evidence type="ECO:0000313" key="14">
    <source>
        <dbReference type="Proteomes" id="UP001220377"/>
    </source>
</evidence>
<dbReference type="Proteomes" id="UP001220377">
    <property type="component" value="Chromosome"/>
</dbReference>
<dbReference type="Gene3D" id="3.40.50.300">
    <property type="entry name" value="P-loop containing nucleotide triphosphate hydrolases"/>
    <property type="match status" value="4"/>
</dbReference>
<dbReference type="InterPro" id="IPR011335">
    <property type="entry name" value="Restrct_endonuc-II-like"/>
</dbReference>
<evidence type="ECO:0000256" key="6">
    <source>
        <dbReference type="ARBA" id="ARBA00022839"/>
    </source>
</evidence>
<dbReference type="EC" id="3.1.11.5" evidence="13"/>
<feature type="compositionally biased region" description="Basic and acidic residues" evidence="10">
    <location>
        <begin position="1220"/>
        <end position="1233"/>
    </location>
</feature>